<dbReference type="EMBL" id="VYQF01000006">
    <property type="protein sequence ID" value="KAA9037182.1"/>
    <property type="molecule type" value="Genomic_DNA"/>
</dbReference>
<comment type="caution">
    <text evidence="1">The sequence shown here is derived from an EMBL/GenBank/DDBJ whole genome shotgun (WGS) entry which is preliminary data.</text>
</comment>
<evidence type="ECO:0000313" key="1">
    <source>
        <dbReference type="EMBL" id="KAA9037182.1"/>
    </source>
</evidence>
<gene>
    <name evidence="1" type="ORF">FW778_17290</name>
</gene>
<name>A0A5J5IHF6_9BACT</name>
<sequence length="359" mass="37416">MKKPFVIFSITVLFSLFLITCAKEYSYEGGPQAEYTIEGSPAECAPVVLSGTYTEGITVDSSNNLQVTVDVTLAGGYNIFTTPVNGISFSATGNFTDTGKQVVTLACTGTPAAVGSFVIKIPGDKGCDFSLNVKNKISSSYFLSGYPNDCENPGIGGRYAVNDKITNGDTITLHVTVITPGTYNIQTDTVNGISFSASGYFSLMGNQTVKLTCSGLPDSAGRVFFNVHADSSQCKFSIPIESGSPQAVYVLESGTSGGSLYCTPQLVNGTYFSGVSLNNTNTVNITAYVTVIGTYSIYTTKINGMMFGNSGTFTAIGRQTVVLSGSGTPLTAGTFTFAPNIIGPAPIGGSSCGFDINVQ</sequence>
<protein>
    <submittedName>
        <fullName evidence="1">Uncharacterized protein</fullName>
    </submittedName>
</protein>
<keyword evidence="2" id="KW-1185">Reference proteome</keyword>
<dbReference type="Proteomes" id="UP000326903">
    <property type="component" value="Unassembled WGS sequence"/>
</dbReference>
<evidence type="ECO:0000313" key="2">
    <source>
        <dbReference type="Proteomes" id="UP000326903"/>
    </source>
</evidence>
<accession>A0A5J5IHF6</accession>
<organism evidence="1 2">
    <name type="scientific">Ginsengibacter hankyongi</name>
    <dbReference type="NCBI Taxonomy" id="2607284"/>
    <lineage>
        <taxon>Bacteria</taxon>
        <taxon>Pseudomonadati</taxon>
        <taxon>Bacteroidota</taxon>
        <taxon>Chitinophagia</taxon>
        <taxon>Chitinophagales</taxon>
        <taxon>Chitinophagaceae</taxon>
        <taxon>Ginsengibacter</taxon>
    </lineage>
</organism>
<reference evidence="1 2" key="1">
    <citation type="submission" date="2019-09" db="EMBL/GenBank/DDBJ databases">
        <title>Draft genome sequence of Ginsengibacter sp. BR5-29.</title>
        <authorList>
            <person name="Im W.-T."/>
        </authorList>
    </citation>
    <scope>NUCLEOTIDE SEQUENCE [LARGE SCALE GENOMIC DNA]</scope>
    <source>
        <strain evidence="1 2">BR5-29</strain>
    </source>
</reference>
<dbReference type="RefSeq" id="WP_150416110.1">
    <property type="nucleotide sequence ID" value="NZ_VYQF01000006.1"/>
</dbReference>
<dbReference type="AlphaFoldDB" id="A0A5J5IHF6"/>
<proteinExistence type="predicted"/>